<dbReference type="Proteomes" id="UP001396898">
    <property type="component" value="Unassembled WGS sequence"/>
</dbReference>
<keyword evidence="3" id="KW-1185">Reference proteome</keyword>
<comment type="caution">
    <text evidence="2">The sequence shown here is derived from an EMBL/GenBank/DDBJ whole genome shotgun (WGS) entry which is preliminary data.</text>
</comment>
<feature type="region of interest" description="Disordered" evidence="1">
    <location>
        <begin position="1"/>
        <end position="20"/>
    </location>
</feature>
<evidence type="ECO:0000256" key="1">
    <source>
        <dbReference type="SAM" id="MobiDB-lite"/>
    </source>
</evidence>
<reference evidence="2 3" key="1">
    <citation type="submission" date="2023-01" db="EMBL/GenBank/DDBJ databases">
        <title>Analysis of 21 Apiospora genomes using comparative genomics revels a genus with tremendous synthesis potential of carbohydrate active enzymes and secondary metabolites.</title>
        <authorList>
            <person name="Sorensen T."/>
        </authorList>
    </citation>
    <scope>NUCLEOTIDE SEQUENCE [LARGE SCALE GENOMIC DNA]</scope>
    <source>
        <strain evidence="2 3">CBS 20057</strain>
    </source>
</reference>
<protein>
    <submittedName>
        <fullName evidence="2">Uncharacterized protein</fullName>
    </submittedName>
</protein>
<evidence type="ECO:0000313" key="3">
    <source>
        <dbReference type="Proteomes" id="UP001396898"/>
    </source>
</evidence>
<name>A0ABR1REH4_9PEZI</name>
<sequence>MDQQQHPQTTPKVGKTDRDQLHIQRTQNFLEEPARDGNRLVALSSGTSDGGVAVREAETRVKLNIQSMTKSLG</sequence>
<evidence type="ECO:0000313" key="2">
    <source>
        <dbReference type="EMBL" id="KAK8009007.1"/>
    </source>
</evidence>
<feature type="compositionally biased region" description="Polar residues" evidence="1">
    <location>
        <begin position="1"/>
        <end position="11"/>
    </location>
</feature>
<organism evidence="2 3">
    <name type="scientific">Apiospora marii</name>
    <dbReference type="NCBI Taxonomy" id="335849"/>
    <lineage>
        <taxon>Eukaryota</taxon>
        <taxon>Fungi</taxon>
        <taxon>Dikarya</taxon>
        <taxon>Ascomycota</taxon>
        <taxon>Pezizomycotina</taxon>
        <taxon>Sordariomycetes</taxon>
        <taxon>Xylariomycetidae</taxon>
        <taxon>Amphisphaeriales</taxon>
        <taxon>Apiosporaceae</taxon>
        <taxon>Apiospora</taxon>
    </lineage>
</organism>
<proteinExistence type="predicted"/>
<accession>A0ABR1REH4</accession>
<dbReference type="EMBL" id="JAQQWI010000016">
    <property type="protein sequence ID" value="KAK8009007.1"/>
    <property type="molecule type" value="Genomic_DNA"/>
</dbReference>
<gene>
    <name evidence="2" type="ORF">PG991_011558</name>
</gene>